<keyword evidence="3" id="KW-1185">Reference proteome</keyword>
<reference evidence="2 3" key="1">
    <citation type="submission" date="2021-11" db="EMBL/GenBank/DDBJ databases">
        <title>Draft genome sequence of Paenibacillus profundus YoMME, a new Gram-positive bacteria with exoelectrogenic properties.</title>
        <authorList>
            <person name="Hubenova Y."/>
            <person name="Hubenova E."/>
            <person name="Manasiev Y."/>
            <person name="Peykov S."/>
            <person name="Mitov M."/>
        </authorList>
    </citation>
    <scope>NUCLEOTIDE SEQUENCE [LARGE SCALE GENOMIC DNA]</scope>
    <source>
        <strain evidence="2 3">YoMME</strain>
    </source>
</reference>
<proteinExistence type="predicted"/>
<dbReference type="Gene3D" id="3.40.50.720">
    <property type="entry name" value="NAD(P)-binding Rossmann-like Domain"/>
    <property type="match status" value="1"/>
</dbReference>
<comment type="caution">
    <text evidence="2">The sequence shown here is derived from an EMBL/GenBank/DDBJ whole genome shotgun (WGS) entry which is preliminary data.</text>
</comment>
<dbReference type="Proteomes" id="UP001199916">
    <property type="component" value="Unassembled WGS sequence"/>
</dbReference>
<dbReference type="EMBL" id="JAJNBZ010000005">
    <property type="protein sequence ID" value="MCE5169661.1"/>
    <property type="molecule type" value="Genomic_DNA"/>
</dbReference>
<evidence type="ECO:0000313" key="3">
    <source>
        <dbReference type="Proteomes" id="UP001199916"/>
    </source>
</evidence>
<sequence>MTHATLPYVRKLAAHSLEEAVRRSPELKGGLNTYQGGIVHQAIAEALGMEACPFK</sequence>
<name>A0ABS8YCB6_9BACL</name>
<evidence type="ECO:0000313" key="2">
    <source>
        <dbReference type="EMBL" id="MCE5169661.1"/>
    </source>
</evidence>
<dbReference type="InterPro" id="IPR007698">
    <property type="entry name" value="AlaDH/PNT_NAD(H)-bd"/>
</dbReference>
<evidence type="ECO:0000259" key="1">
    <source>
        <dbReference type="Pfam" id="PF01262"/>
    </source>
</evidence>
<dbReference type="Pfam" id="PF01262">
    <property type="entry name" value="AlaDh_PNT_C"/>
    <property type="match status" value="1"/>
</dbReference>
<feature type="domain" description="Alanine dehydrogenase/pyridine nucleotide transhydrogenase NAD(H)-binding" evidence="1">
    <location>
        <begin position="2"/>
        <end position="41"/>
    </location>
</feature>
<accession>A0ABS8YCB6</accession>
<gene>
    <name evidence="2" type="ORF">LQV63_10080</name>
</gene>
<organism evidence="2 3">
    <name type="scientific">Paenibacillus profundus</name>
    <dbReference type="NCBI Taxonomy" id="1173085"/>
    <lineage>
        <taxon>Bacteria</taxon>
        <taxon>Bacillati</taxon>
        <taxon>Bacillota</taxon>
        <taxon>Bacilli</taxon>
        <taxon>Bacillales</taxon>
        <taxon>Paenibacillaceae</taxon>
        <taxon>Paenibacillus</taxon>
    </lineage>
</organism>
<protein>
    <recommendedName>
        <fullName evidence="1">Alanine dehydrogenase/pyridine nucleotide transhydrogenase NAD(H)-binding domain-containing protein</fullName>
    </recommendedName>
</protein>